<dbReference type="InterPro" id="IPR005123">
    <property type="entry name" value="Oxoglu/Fe-dep_dioxygenase_dom"/>
</dbReference>
<protein>
    <recommendedName>
        <fullName evidence="6">Fe2OG dioxygenase domain-containing protein</fullName>
    </recommendedName>
</protein>
<dbReference type="SUPFAM" id="SSF53067">
    <property type="entry name" value="Actin-like ATPase domain"/>
    <property type="match status" value="1"/>
</dbReference>
<dbReference type="RefSeq" id="XP_044543234.1">
    <property type="nucleotide sequence ID" value="XM_044686762.1"/>
</dbReference>
<name>A0AA88KCQ8_NAELO</name>
<evidence type="ECO:0000313" key="8">
    <source>
        <dbReference type="Proteomes" id="UP000816034"/>
    </source>
</evidence>
<evidence type="ECO:0000259" key="6">
    <source>
        <dbReference type="PROSITE" id="PS51471"/>
    </source>
</evidence>
<evidence type="ECO:0000256" key="1">
    <source>
        <dbReference type="ARBA" id="ARBA00001961"/>
    </source>
</evidence>
<sequence length="848" mass="98151">MGAQSGKLMMMQSRARIVEIDGSGFMEERGGHDNFSSYQLPHEILNRRHCSKQETKQDTKQEVDQQSPENVYKFWRRVDHISRNGIHSNNDNNQKNNIISVVDLLQNDYHHAELIEKTRILHHEEEYAHEQDICFQIKGILSSSERYWVLDNFVHNNGIKLNDISDEYPEEYRRCKRALVKCSKFANVMWDRMKPFLKKSDLKNIRPYGFDNNGTWIPVGLNDCFRVTEYKEGDYFKPHMDAQFVKNDNEKSILTVLIYLNYYGGGGETKFFKLLSKQGTQLTLRELACVQPHACDCLIFNHNLYHSGEKLTHGTKIILRTEIMFKRIDSESILRCNYENLEEYQMVKKLVDESEQLEKQGLVKEATEKYLQSQEMQVNYSNQRFLERENQKMSEIERLLPEEIFATILSYLTPAEICRIVLPLNSRIHGYARNQALWKSCYSIEWACHNHDEEQVSKYLNKATNVMVVNDQLPLSNVETSIMNAESKKRTNDFDTVDWYNCFITRKTLEREFCAILFDPGVLYSKYGKMNDSKFYVDRTVCCQPLNAHFNISGHGLNDIIVGHHSCYKYAHSQELPLVTADKGTQHTVVSCLIFQTIRQVFGNNSIRKHPLLIATPCYWTQDDERIITETLFSVGVPALCMISSYYLLALYYQTNHCLIVDVSPSGVYCVPIYNGQIVKDLSSGMMFPDSQFTSKYDPSAICADWGKDFIAVAKVLPVSEKENPTLWMDLASKEAPYSSSRLWHPVNGQERCRIGEDFYASVLHIVNMTLAKCQHDEPMKTIFLQNIIVRGGLSQVDGLVSRFELDMTKQYENKPKICLKMDPLDIIGGAKIFANLRSFKENCVFNV</sequence>
<dbReference type="SMART" id="SM00702">
    <property type="entry name" value="P4Hc"/>
    <property type="match status" value="1"/>
</dbReference>
<keyword evidence="2" id="KW-0479">Metal-binding</keyword>
<evidence type="ECO:0000256" key="2">
    <source>
        <dbReference type="ARBA" id="ARBA00022723"/>
    </source>
</evidence>
<accession>A0AA88KCQ8</accession>
<comment type="cofactor">
    <cofactor evidence="1">
        <name>L-ascorbate</name>
        <dbReference type="ChEBI" id="CHEBI:38290"/>
    </cofactor>
</comment>
<evidence type="ECO:0000256" key="3">
    <source>
        <dbReference type="ARBA" id="ARBA00022964"/>
    </source>
</evidence>
<keyword evidence="8" id="KW-1185">Reference proteome</keyword>
<keyword evidence="4" id="KW-0560">Oxidoreductase</keyword>
<dbReference type="SUPFAM" id="SSF81383">
    <property type="entry name" value="F-box domain"/>
    <property type="match status" value="1"/>
</dbReference>
<dbReference type="InterPro" id="IPR043129">
    <property type="entry name" value="ATPase_NBD"/>
</dbReference>
<dbReference type="Gene3D" id="2.60.120.620">
    <property type="entry name" value="q2cbj1_9rhob like domain"/>
    <property type="match status" value="1"/>
</dbReference>
<dbReference type="GO" id="GO:0031418">
    <property type="term" value="F:L-ascorbic acid binding"/>
    <property type="evidence" value="ECO:0007669"/>
    <property type="project" value="InterPro"/>
</dbReference>
<dbReference type="Gene3D" id="3.30.420.40">
    <property type="match status" value="2"/>
</dbReference>
<dbReference type="Gene3D" id="2.30.36.70">
    <property type="entry name" value="Actin, Chain A, domain 2"/>
    <property type="match status" value="1"/>
</dbReference>
<reference evidence="7 8" key="1">
    <citation type="journal article" date="2018" name="BMC Genomics">
        <title>The genome of Naegleria lovaniensis, the basis for a comparative approach to unravel pathogenicity factors of the human pathogenic amoeba N. fowleri.</title>
        <authorList>
            <person name="Liechti N."/>
            <person name="Schurch N."/>
            <person name="Bruggmann R."/>
            <person name="Wittwer M."/>
        </authorList>
    </citation>
    <scope>NUCLEOTIDE SEQUENCE [LARGE SCALE GENOMIC DNA]</scope>
    <source>
        <strain evidence="7 8">ATCC 30569</strain>
    </source>
</reference>
<evidence type="ECO:0000256" key="5">
    <source>
        <dbReference type="ARBA" id="ARBA00023004"/>
    </source>
</evidence>
<keyword evidence="5" id="KW-0408">Iron</keyword>
<dbReference type="GO" id="GO:0004656">
    <property type="term" value="F:procollagen-proline 4-dioxygenase activity"/>
    <property type="evidence" value="ECO:0007669"/>
    <property type="project" value="TreeGrafter"/>
</dbReference>
<evidence type="ECO:0000256" key="4">
    <source>
        <dbReference type="ARBA" id="ARBA00023002"/>
    </source>
</evidence>
<feature type="domain" description="Fe2OG dioxygenase" evidence="6">
    <location>
        <begin position="220"/>
        <end position="330"/>
    </location>
</feature>
<dbReference type="PANTHER" id="PTHR10869:SF246">
    <property type="entry name" value="TRANSMEMBRANE PROLYL 4-HYDROXYLASE"/>
    <property type="match status" value="1"/>
</dbReference>
<dbReference type="InterPro" id="IPR006620">
    <property type="entry name" value="Pro_4_hyd_alph"/>
</dbReference>
<keyword evidence="3" id="KW-0223">Dioxygenase</keyword>
<dbReference type="PROSITE" id="PS51471">
    <property type="entry name" value="FE2OG_OXY"/>
    <property type="match status" value="1"/>
</dbReference>
<dbReference type="AlphaFoldDB" id="A0AA88KCQ8"/>
<organism evidence="7 8">
    <name type="scientific">Naegleria lovaniensis</name>
    <name type="common">Amoeba</name>
    <dbReference type="NCBI Taxonomy" id="51637"/>
    <lineage>
        <taxon>Eukaryota</taxon>
        <taxon>Discoba</taxon>
        <taxon>Heterolobosea</taxon>
        <taxon>Tetramitia</taxon>
        <taxon>Eutetramitia</taxon>
        <taxon>Vahlkampfiidae</taxon>
        <taxon>Naegleria</taxon>
    </lineage>
</organism>
<dbReference type="InterPro" id="IPR036047">
    <property type="entry name" value="F-box-like_dom_sf"/>
</dbReference>
<proteinExistence type="predicted"/>
<dbReference type="PANTHER" id="PTHR10869">
    <property type="entry name" value="PROLYL 4-HYDROXYLASE ALPHA SUBUNIT"/>
    <property type="match status" value="1"/>
</dbReference>
<dbReference type="GO" id="GO:0005783">
    <property type="term" value="C:endoplasmic reticulum"/>
    <property type="evidence" value="ECO:0007669"/>
    <property type="project" value="TreeGrafter"/>
</dbReference>
<evidence type="ECO:0000313" key="7">
    <source>
        <dbReference type="EMBL" id="KAG2374060.1"/>
    </source>
</evidence>
<comment type="caution">
    <text evidence="7">The sequence shown here is derived from an EMBL/GenBank/DDBJ whole genome shotgun (WGS) entry which is preliminary data.</text>
</comment>
<dbReference type="InterPro" id="IPR044862">
    <property type="entry name" value="Pro_4_hyd_alph_FE2OG_OXY"/>
</dbReference>
<dbReference type="Gene3D" id="1.20.1280.50">
    <property type="match status" value="1"/>
</dbReference>
<dbReference type="GO" id="GO:0005506">
    <property type="term" value="F:iron ion binding"/>
    <property type="evidence" value="ECO:0007669"/>
    <property type="project" value="InterPro"/>
</dbReference>
<gene>
    <name evidence="7" type="ORF">C9374_011139</name>
</gene>
<dbReference type="Pfam" id="PF13640">
    <property type="entry name" value="2OG-FeII_Oxy_3"/>
    <property type="match status" value="1"/>
</dbReference>
<dbReference type="InterPro" id="IPR045054">
    <property type="entry name" value="P4HA-like"/>
</dbReference>
<dbReference type="EMBL" id="PYSW02000048">
    <property type="protein sequence ID" value="KAG2374060.1"/>
    <property type="molecule type" value="Genomic_DNA"/>
</dbReference>
<dbReference type="GeneID" id="68103593"/>
<dbReference type="Proteomes" id="UP000816034">
    <property type="component" value="Unassembled WGS sequence"/>
</dbReference>